<dbReference type="STRING" id="1423351.A0A074S9G4"/>
<evidence type="ECO:0000313" key="3">
    <source>
        <dbReference type="Proteomes" id="UP000027456"/>
    </source>
</evidence>
<dbReference type="OrthoDB" id="445357at2759"/>
<dbReference type="AlphaFoldDB" id="A0A074S9G4"/>
<evidence type="ECO:0000313" key="2">
    <source>
        <dbReference type="EMBL" id="KEP46667.1"/>
    </source>
</evidence>
<protein>
    <recommendedName>
        <fullName evidence="4">HeH/LEM domain protein</fullName>
    </recommendedName>
</protein>
<dbReference type="EMBL" id="AZST01000997">
    <property type="protein sequence ID" value="KEP46667.1"/>
    <property type="molecule type" value="Genomic_DNA"/>
</dbReference>
<proteinExistence type="predicted"/>
<organism evidence="2 3">
    <name type="scientific">Rhizoctonia solani 123E</name>
    <dbReference type="NCBI Taxonomy" id="1423351"/>
    <lineage>
        <taxon>Eukaryota</taxon>
        <taxon>Fungi</taxon>
        <taxon>Dikarya</taxon>
        <taxon>Basidiomycota</taxon>
        <taxon>Agaricomycotina</taxon>
        <taxon>Agaricomycetes</taxon>
        <taxon>Cantharellales</taxon>
        <taxon>Ceratobasidiaceae</taxon>
        <taxon>Rhizoctonia</taxon>
    </lineage>
</organism>
<keyword evidence="3" id="KW-1185">Reference proteome</keyword>
<dbReference type="Proteomes" id="UP000027456">
    <property type="component" value="Unassembled WGS sequence"/>
</dbReference>
<feature type="compositionally biased region" description="Low complexity" evidence="1">
    <location>
        <begin position="50"/>
        <end position="65"/>
    </location>
</feature>
<name>A0A074S9G4_9AGAM</name>
<evidence type="ECO:0000256" key="1">
    <source>
        <dbReference type="SAM" id="MobiDB-lite"/>
    </source>
</evidence>
<reference evidence="2 3" key="1">
    <citation type="submission" date="2013-12" db="EMBL/GenBank/DDBJ databases">
        <authorList>
            <person name="Cubeta M."/>
            <person name="Pakala S."/>
            <person name="Fedorova N."/>
            <person name="Thomas E."/>
            <person name="Dean R."/>
            <person name="Jabaji S."/>
            <person name="Neate S."/>
            <person name="Toda T."/>
            <person name="Tavantzis S."/>
            <person name="Vilgalys R."/>
            <person name="Bharathan N."/>
            <person name="Pakala S."/>
            <person name="Losada L.S."/>
            <person name="Zafar N."/>
            <person name="Nierman W."/>
        </authorList>
    </citation>
    <scope>NUCLEOTIDE SEQUENCE [LARGE SCALE GENOMIC DNA]</scope>
    <source>
        <strain evidence="2 3">123E</strain>
    </source>
</reference>
<sequence length="166" mass="17967">MEAELKALKVADLKKILTKSSTPIPSKANKSDLITKVLATSDALKLAGGDPAAASVEAPAEAPAKPVDDDLVREAARPAERDASTQAEDESKQVEVGATKPVDEELERRKAHATSFGVLWSRIQRVSRMRVRVAATRGTVGRIQSYFVSAREKRGCEEIKSDGRKE</sequence>
<feature type="compositionally biased region" description="Basic and acidic residues" evidence="1">
    <location>
        <begin position="66"/>
        <end position="93"/>
    </location>
</feature>
<dbReference type="HOGENOM" id="CLU_1603667_0_0_1"/>
<feature type="region of interest" description="Disordered" evidence="1">
    <location>
        <begin position="48"/>
        <end position="108"/>
    </location>
</feature>
<evidence type="ECO:0008006" key="4">
    <source>
        <dbReference type="Google" id="ProtNLM"/>
    </source>
</evidence>
<gene>
    <name evidence="2" type="ORF">V565_186870</name>
</gene>
<accession>A0A074S9G4</accession>
<comment type="caution">
    <text evidence="2">The sequence shown here is derived from an EMBL/GenBank/DDBJ whole genome shotgun (WGS) entry which is preliminary data.</text>
</comment>